<organism evidence="1 2">
    <name type="scientific">Cryptosporidium ubiquitum</name>
    <dbReference type="NCBI Taxonomy" id="857276"/>
    <lineage>
        <taxon>Eukaryota</taxon>
        <taxon>Sar</taxon>
        <taxon>Alveolata</taxon>
        <taxon>Apicomplexa</taxon>
        <taxon>Conoidasida</taxon>
        <taxon>Coccidia</taxon>
        <taxon>Eucoccidiorida</taxon>
        <taxon>Eimeriorina</taxon>
        <taxon>Cryptosporidiidae</taxon>
        <taxon>Cryptosporidium</taxon>
    </lineage>
</organism>
<proteinExistence type="predicted"/>
<keyword evidence="2" id="KW-1185">Reference proteome</keyword>
<dbReference type="EMBL" id="LRBP01000014">
    <property type="protein sequence ID" value="OII73782.1"/>
    <property type="molecule type" value="Genomic_DNA"/>
</dbReference>
<evidence type="ECO:0000313" key="1">
    <source>
        <dbReference type="EMBL" id="OII73782.1"/>
    </source>
</evidence>
<dbReference type="VEuPathDB" id="CryptoDB:cubi_03580"/>
<gene>
    <name evidence="1" type="ORF">cubi_03580</name>
</gene>
<dbReference type="OrthoDB" id="344144at2759"/>
<accession>A0A1J4MHS4</accession>
<dbReference type="RefSeq" id="XP_028875037.1">
    <property type="nucleotide sequence ID" value="XM_029020593.1"/>
</dbReference>
<dbReference type="GeneID" id="39980372"/>
<protein>
    <submittedName>
        <fullName evidence="1">Uncharacterized protein</fullName>
    </submittedName>
</protein>
<reference evidence="1 2" key="1">
    <citation type="submission" date="2016-10" db="EMBL/GenBank/DDBJ databases">
        <title>Reductive evolution of mitochondrial metabolism and differential evolution of invasion-related proteins in Cryptosporidium.</title>
        <authorList>
            <person name="Liu S."/>
            <person name="Roellig D.M."/>
            <person name="Guo Y."/>
            <person name="Li N."/>
            <person name="Frace M.A."/>
            <person name="Tang K."/>
            <person name="Zhang L."/>
            <person name="Feng Y."/>
            <person name="Xiao L."/>
        </authorList>
    </citation>
    <scope>NUCLEOTIDE SEQUENCE [LARGE SCALE GENOMIC DNA]</scope>
    <source>
        <strain evidence="1">39726</strain>
    </source>
</reference>
<dbReference type="Proteomes" id="UP000186176">
    <property type="component" value="Unassembled WGS sequence"/>
</dbReference>
<name>A0A1J4MHS4_9CRYT</name>
<comment type="caution">
    <text evidence="1">The sequence shown here is derived from an EMBL/GenBank/DDBJ whole genome shotgun (WGS) entry which is preliminary data.</text>
</comment>
<sequence length="1436" mass="169115">MSENDNIPDILLTNKSWGSCKFSFERLKEISICLSNLNINIKLPIFEILIQQEDLQKPFSRYKSILLNCILDCIRLALPISTDFFENVKLKNVFNSPNKHKSNLKQSNAEIISEIILCGLIEHIKTILEKYKTIDSKINSSNKSWSKYIYSIERATEKNSKLLIFLIENIHESIRKEQFLLIFTMLLDLFENSVIQNNIEMINICKYAISSILSYSGTISIKNELTLNFLLKLINLFQSSKTTKIADFFPHISGILSNVGVSGISYITNTILTESIRFLRYKTKFSFDSKGLKGKGNDWWRDDSVLVPDLLRKSRYEKVKDIQTIIIDVIHLLGSINEEYIQSVISQMICELQETDDMLRFETVKMVTKFILLDIKSEYDTTFQGSKIEHQINTEKESKLKNQLIEFWLSRSNDREDDIRTEVLEGVVEAVNIFLEKSEFGYSCEKYIKFIIQQKNITCPNIRENMIKAVSVWLKNKKKQPNSNKLIDDSIQYLLRHICDRNRNIRIYLIKHLKGYNEIPELSRNLWLLWYVSFKQRDLQMRIIIEDILIEINQLEALELYSPIKKTSETLYGVEKAENKSNATIYKIIKTFNYQRLTLLKSFRLFFCLLFLVQFHKNNNLSKYLESLKLEITTQIEHFFIENDKNSKNNAILIAKNMLTQIQNSLISKDCFIKWAIILGMNIWNKDSQIENQSIIESLIENVGLDQVEEFKKIIRYLSIFKFNPENVNCKVLCTIFSPNFEITKDKLLTEDYTESFVDGLVTLILRLQFKYKVNLVNYILSNPELNNLSGEEIVKLINGAINIFNQQEIFKVYENFYFSSKNIFRKKLTRYLREINSMSDEMNEVFNRSSANNCFICDNYQGNHFIAEVIPENEMKIVVKDTIYQIFPKISISSIFCSYSDFQTYLDSNISRKKYKHLNTEKNWEIFILRLQAEKIAQYESLETNDADQILNKLICLIEETLMNSEFKDDRYILLTKLIGIGCLLFFKIKTVDETLFSKFFDIYYNFNKLYKPNMEFNLNKPSSTRLYSENKLFYIYFTHKIEPSSHGSIGVNLSSFEENIFVFNLYFYFELTNYICLSELKNFFRKNHLRLFELCQEFCNNRPDCLLLLMNSRILNPDKNENIHNILSTALGRSLGISFIPILSQKLSEELESQTNFKEIEKTIERTINIFFGSVIYSKMIKYDQLYCILDCIISVFLYYTSKINHFNLESINCSIHYFVKIIYDQLFEKLKNNKNVSEQLKTIGIYCTELLEEIGLKYNCLPDNENNSEINDFQISDICKGVQFHISYFFASNDDKEVFTQENTDTFGNWNYIKSTRKFKIPSYLFSRVETKSKIDNKFNFKWNIPKKNQCRTIQGKEIRKIFPNKVRKLADSNIRIDYRNYNDQNLVRNDDKYDSDSSNLSENSGDENWIGNVSFKIGTLKELRRSNRLKSH</sequence>
<evidence type="ECO:0000313" key="2">
    <source>
        <dbReference type="Proteomes" id="UP000186176"/>
    </source>
</evidence>